<evidence type="ECO:0000256" key="8">
    <source>
        <dbReference type="ARBA" id="ARBA00023242"/>
    </source>
</evidence>
<evidence type="ECO:0000313" key="14">
    <source>
        <dbReference type="Proteomes" id="UP000663760"/>
    </source>
</evidence>
<evidence type="ECO:0000256" key="7">
    <source>
        <dbReference type="ARBA" id="ARBA00023163"/>
    </source>
</evidence>
<evidence type="ECO:0000259" key="12">
    <source>
        <dbReference type="PROSITE" id="PS00434"/>
    </source>
</evidence>
<comment type="subunit">
    <text evidence="2">Homotrimer.</text>
</comment>
<sequence>MDAGGGGDVAGSASTGAGLPPPFLSKTYDIVDDPATDGIISWSSKNNSFIVWNPPEFAKTLLPKFFKHNNFSSFVRQLNTYGFRKVDPDRWEFANEGFLRGQKHLLRNITRRKPSHVQSQPPPLLPQAPSAGPFIEVGKFGMEEEVERLKRDKNVLLQELVKLRQHQQTTDHQLRTLGQRLQGMEQHQQQMMSFLAKAMQNPSFLAQLVNQTDAPGRRIAGGGTKKRRLPTGGGELFLDGQIIKYQPPVNEAAKAMLTQIMQIEGFPSPEEPAIIVVPPPEIQPSPPRITEMVADAGGFPAAAEEEEGLEIPTGIEDFVGPIGIEMDDVASEIGIGIPLEDGSNLPGINDSFWEQFLTASPLPGEEAAPPDGGDCDGPQKLDRLTEQMGLLSSELRE</sequence>
<organism evidence="13 14">
    <name type="scientific">Spirodela intermedia</name>
    <name type="common">Intermediate duckweed</name>
    <dbReference type="NCBI Taxonomy" id="51605"/>
    <lineage>
        <taxon>Eukaryota</taxon>
        <taxon>Viridiplantae</taxon>
        <taxon>Streptophyta</taxon>
        <taxon>Embryophyta</taxon>
        <taxon>Tracheophyta</taxon>
        <taxon>Spermatophyta</taxon>
        <taxon>Magnoliopsida</taxon>
        <taxon>Liliopsida</taxon>
        <taxon>Araceae</taxon>
        <taxon>Lemnoideae</taxon>
        <taxon>Spirodela</taxon>
    </lineage>
</organism>
<dbReference type="GO" id="GO:0006357">
    <property type="term" value="P:regulation of transcription by RNA polymerase II"/>
    <property type="evidence" value="ECO:0007669"/>
    <property type="project" value="TreeGrafter"/>
</dbReference>
<dbReference type="AlphaFoldDB" id="A0A7I8LBG6"/>
<dbReference type="Proteomes" id="UP000663760">
    <property type="component" value="Chromosome 13"/>
</dbReference>
<dbReference type="GO" id="GO:0005634">
    <property type="term" value="C:nucleus"/>
    <property type="evidence" value="ECO:0007669"/>
    <property type="project" value="UniProtKB-SubCell"/>
</dbReference>
<dbReference type="Pfam" id="PF00447">
    <property type="entry name" value="HSF_DNA-bind"/>
    <property type="match status" value="1"/>
</dbReference>
<evidence type="ECO:0000256" key="2">
    <source>
        <dbReference type="ARBA" id="ARBA00011233"/>
    </source>
</evidence>
<keyword evidence="10" id="KW-0175">Coiled coil</keyword>
<keyword evidence="8" id="KW-0539">Nucleus</keyword>
<dbReference type="InterPro" id="IPR036390">
    <property type="entry name" value="WH_DNA-bd_sf"/>
</dbReference>
<evidence type="ECO:0000256" key="6">
    <source>
        <dbReference type="ARBA" id="ARBA00023125"/>
    </source>
</evidence>
<keyword evidence="5" id="KW-0346">Stress response</keyword>
<feature type="domain" description="HSF-type DNA-binding" evidence="12">
    <location>
        <begin position="62"/>
        <end position="86"/>
    </location>
</feature>
<gene>
    <name evidence="13" type="ORF">SI8410_13017283</name>
</gene>
<dbReference type="EMBL" id="LR746276">
    <property type="protein sequence ID" value="CAA7406605.1"/>
    <property type="molecule type" value="Genomic_DNA"/>
</dbReference>
<dbReference type="PANTHER" id="PTHR10015">
    <property type="entry name" value="HEAT SHOCK TRANSCRIPTION FACTOR"/>
    <property type="match status" value="1"/>
</dbReference>
<dbReference type="FunFam" id="1.10.10.10:FF:000057">
    <property type="entry name" value="Heat shock transcription factor 1"/>
    <property type="match status" value="1"/>
</dbReference>
<dbReference type="OrthoDB" id="60033at2759"/>
<dbReference type="PROSITE" id="PS00434">
    <property type="entry name" value="HSF_DOMAIN"/>
    <property type="match status" value="1"/>
</dbReference>
<evidence type="ECO:0000256" key="9">
    <source>
        <dbReference type="RuleBase" id="RU004020"/>
    </source>
</evidence>
<dbReference type="SUPFAM" id="SSF46785">
    <property type="entry name" value="Winged helix' DNA-binding domain"/>
    <property type="match status" value="1"/>
</dbReference>
<dbReference type="Gene3D" id="1.10.10.10">
    <property type="entry name" value="Winged helix-like DNA-binding domain superfamily/Winged helix DNA-binding domain"/>
    <property type="match status" value="1"/>
</dbReference>
<evidence type="ECO:0000256" key="5">
    <source>
        <dbReference type="ARBA" id="ARBA00023016"/>
    </source>
</evidence>
<dbReference type="GO" id="GO:0000978">
    <property type="term" value="F:RNA polymerase II cis-regulatory region sequence-specific DNA binding"/>
    <property type="evidence" value="ECO:0007669"/>
    <property type="project" value="TreeGrafter"/>
</dbReference>
<name>A0A7I8LBG6_SPIIN</name>
<dbReference type="InterPro" id="IPR000232">
    <property type="entry name" value="HSF_DNA-bd"/>
</dbReference>
<feature type="coiled-coil region" evidence="10">
    <location>
        <begin position="139"/>
        <end position="166"/>
    </location>
</feature>
<comment type="similarity">
    <text evidence="9">Belongs to the HSF family.</text>
</comment>
<comment type="subcellular location">
    <subcellularLocation>
        <location evidence="1">Nucleus</location>
    </subcellularLocation>
</comment>
<evidence type="ECO:0000256" key="4">
    <source>
        <dbReference type="ARBA" id="ARBA00023015"/>
    </source>
</evidence>
<dbReference type="SMART" id="SM00415">
    <property type="entry name" value="HSF"/>
    <property type="match status" value="1"/>
</dbReference>
<evidence type="ECO:0000313" key="13">
    <source>
        <dbReference type="EMBL" id="CAA7406605.1"/>
    </source>
</evidence>
<accession>A0A7I8LBG6</accession>
<protein>
    <recommendedName>
        <fullName evidence="12">HSF-type DNA-binding domain-containing protein</fullName>
    </recommendedName>
</protein>
<proteinExistence type="inferred from homology"/>
<keyword evidence="3" id="KW-0597">Phosphoprotein</keyword>
<feature type="region of interest" description="Disordered" evidence="11">
    <location>
        <begin position="360"/>
        <end position="381"/>
    </location>
</feature>
<dbReference type="PRINTS" id="PR00056">
    <property type="entry name" value="HSFDOMAIN"/>
</dbReference>
<keyword evidence="4" id="KW-0805">Transcription regulation</keyword>
<keyword evidence="7" id="KW-0804">Transcription</keyword>
<keyword evidence="14" id="KW-1185">Reference proteome</keyword>
<evidence type="ECO:0000256" key="1">
    <source>
        <dbReference type="ARBA" id="ARBA00004123"/>
    </source>
</evidence>
<reference evidence="13" key="1">
    <citation type="submission" date="2020-02" db="EMBL/GenBank/DDBJ databases">
        <authorList>
            <person name="Scholz U."/>
            <person name="Mascher M."/>
            <person name="Fiebig A."/>
        </authorList>
    </citation>
    <scope>NUCLEOTIDE SEQUENCE</scope>
</reference>
<dbReference type="GO" id="GO:0003700">
    <property type="term" value="F:DNA-binding transcription factor activity"/>
    <property type="evidence" value="ECO:0007669"/>
    <property type="project" value="InterPro"/>
</dbReference>
<dbReference type="PANTHER" id="PTHR10015:SF427">
    <property type="entry name" value="HEAT SHOCK FACTOR PROTEIN"/>
    <property type="match status" value="1"/>
</dbReference>
<dbReference type="InterPro" id="IPR036388">
    <property type="entry name" value="WH-like_DNA-bd_sf"/>
</dbReference>
<evidence type="ECO:0000256" key="3">
    <source>
        <dbReference type="ARBA" id="ARBA00022553"/>
    </source>
</evidence>
<keyword evidence="6" id="KW-0238">DNA-binding</keyword>
<evidence type="ECO:0000256" key="11">
    <source>
        <dbReference type="SAM" id="MobiDB-lite"/>
    </source>
</evidence>
<dbReference type="GO" id="GO:0034605">
    <property type="term" value="P:cellular response to heat"/>
    <property type="evidence" value="ECO:0007669"/>
    <property type="project" value="TreeGrafter"/>
</dbReference>
<evidence type="ECO:0000256" key="10">
    <source>
        <dbReference type="SAM" id="Coils"/>
    </source>
</evidence>